<sequence length="752" mass="84593">MSEDSDYLLALRLSYELNGGDATQHQSQRDPQPSKSQASEEADYLLAVKLQSEEQKEAADGDLDGSIQFVYPSKKDVKNTLPKSSPKPKPGRTSAVSRAEDYLNQTSNLVHDDWEILDPTPNIFSMFVRFDEKFFQRRLGAVVLEWSKRMYSCAGICYLRSNRYTKEITIRLSEPLLKLRPRKDLVETLLHEMIHAYCFIQNIREGNGGHGPNFKRIMTTINQVAGTNITVYHTFHDEVEMYKTHVWRCTGICQNRHPFRGWVKRTSNRPPGPNDQWWEKHTRDCGGTFMKVSEPEKSKPQKPLRQPNAKKTPSLSGDIRKYIVNPPAKKQAIDSNVANGLLSNLVGSVPPTSYPGQSRNPFAMPTSSKPPTKSNVVGMTDLNKSGDQKKNKAKTAKENLQTGEGHTLSGSTAAGGSTTRNSDFVRNVWQKRFENNPTKEAQEETEKSTGKRPHSYVDDSPILSWEAYDEDVLIADDITPTVLILSSDDESDNDNEEKKKTENEHVKNSTLFSSGISSQERTRKIKEEVMFDESQDFSEDDIVLIDDEYDDEQNLDSSLIAATELADQSVIDDLFGVDTLLAEFQLQNDVVPTGSRVTKDLNNDIVICPICFGRIKRSQLSNHFEGCFITNKVEPPSFKHKLPKTNSTMNAQRPSTAMTSGKGKRSATGGKRASSKQVLRNAGYTEEEIAPLNLSSSSDSAQNGTSEEEMTPRQMRQRNLFKKTITCPKCGLEYLGHQMEAHRVLCASKRRR</sequence>
<dbReference type="GO" id="GO:0006974">
    <property type="term" value="P:DNA damage response"/>
    <property type="evidence" value="ECO:0007669"/>
    <property type="project" value="InterPro"/>
</dbReference>
<feature type="region of interest" description="Disordered" evidence="3">
    <location>
        <begin position="77"/>
        <end position="97"/>
    </location>
</feature>
<dbReference type="Pfam" id="PF22934">
    <property type="entry name" value="SPRTN_ZBD"/>
    <property type="match status" value="1"/>
</dbReference>
<accession>Q29JG4</accession>
<feature type="compositionally biased region" description="Polar residues" evidence="3">
    <location>
        <begin position="508"/>
        <end position="519"/>
    </location>
</feature>
<feature type="compositionally biased region" description="Polar residues" evidence="3">
    <location>
        <begin position="398"/>
        <end position="424"/>
    </location>
</feature>
<evidence type="ECO:0000313" key="5">
    <source>
        <dbReference type="RefSeq" id="XP_001355280.1"/>
    </source>
</evidence>
<dbReference type="RefSeq" id="XP_001355280.1">
    <property type="nucleotide sequence ID" value="XM_001355244.3"/>
</dbReference>
<feature type="region of interest" description="Disordered" evidence="3">
    <location>
        <begin position="638"/>
        <end position="717"/>
    </location>
</feature>
<dbReference type="GO" id="GO:0005634">
    <property type="term" value="C:nucleus"/>
    <property type="evidence" value="ECO:0007669"/>
    <property type="project" value="UniProtKB-SubCell"/>
</dbReference>
<organism evidence="4 5">
    <name type="scientific">Drosophila pseudoobscura pseudoobscura</name>
    <name type="common">Fruit fly</name>
    <dbReference type="NCBI Taxonomy" id="46245"/>
    <lineage>
        <taxon>Eukaryota</taxon>
        <taxon>Metazoa</taxon>
        <taxon>Ecdysozoa</taxon>
        <taxon>Arthropoda</taxon>
        <taxon>Hexapoda</taxon>
        <taxon>Insecta</taxon>
        <taxon>Pterygota</taxon>
        <taxon>Neoptera</taxon>
        <taxon>Endopterygota</taxon>
        <taxon>Diptera</taxon>
        <taxon>Brachycera</taxon>
        <taxon>Muscomorpha</taxon>
        <taxon>Ephydroidea</taxon>
        <taxon>Drosophilidae</taxon>
        <taxon>Drosophila</taxon>
        <taxon>Sophophora</taxon>
    </lineage>
</organism>
<dbReference type="ExpressionAtlas" id="Q29JG4">
    <property type="expression patterns" value="baseline"/>
</dbReference>
<dbReference type="Pfam" id="PF10263">
    <property type="entry name" value="SprT-like"/>
    <property type="match status" value="1"/>
</dbReference>
<evidence type="ECO:0000256" key="1">
    <source>
        <dbReference type="ARBA" id="ARBA00004123"/>
    </source>
</evidence>
<feature type="compositionally biased region" description="Basic and acidic residues" evidence="3">
    <location>
        <begin position="496"/>
        <end position="507"/>
    </location>
</feature>
<dbReference type="FunCoup" id="Q29JG4">
    <property type="interactions" value="786"/>
</dbReference>
<feature type="region of interest" description="Disordered" evidence="3">
    <location>
        <begin position="289"/>
        <end position="319"/>
    </location>
</feature>
<dbReference type="InterPro" id="IPR044245">
    <property type="entry name" value="Spartan"/>
</dbReference>
<dbReference type="PANTHER" id="PTHR21220">
    <property type="entry name" value="DNA-DEPENDENT METALLOPROTEASE SPRTN"/>
    <property type="match status" value="1"/>
</dbReference>
<name>Q29JG4_DROPS</name>
<dbReference type="InterPro" id="IPR055220">
    <property type="entry name" value="SPRTN_ZBD"/>
</dbReference>
<dbReference type="SMR" id="Q29JG4"/>
<evidence type="ECO:0000256" key="3">
    <source>
        <dbReference type="SAM" id="MobiDB-lite"/>
    </source>
</evidence>
<proteinExistence type="predicted"/>
<dbReference type="GO" id="GO:0003697">
    <property type="term" value="F:single-stranded DNA binding"/>
    <property type="evidence" value="ECO:0007669"/>
    <property type="project" value="InterPro"/>
</dbReference>
<dbReference type="GeneID" id="4816020"/>
<keyword evidence="2" id="KW-0539">Nucleus</keyword>
<feature type="region of interest" description="Disordered" evidence="3">
    <location>
        <begin position="19"/>
        <end position="43"/>
    </location>
</feature>
<feature type="compositionally biased region" description="Basic and acidic residues" evidence="3">
    <location>
        <begin position="440"/>
        <end position="449"/>
    </location>
</feature>
<dbReference type="KEGG" id="dpo:4816020"/>
<feature type="compositionally biased region" description="Polar residues" evidence="3">
    <location>
        <begin position="644"/>
        <end position="659"/>
    </location>
</feature>
<accession>A0A6I8UGU9</accession>
<dbReference type="GO" id="GO:0031593">
    <property type="term" value="F:polyubiquitin modification-dependent protein binding"/>
    <property type="evidence" value="ECO:0007669"/>
    <property type="project" value="TreeGrafter"/>
</dbReference>
<comment type="subcellular location">
    <subcellularLocation>
        <location evidence="1">Nucleus</location>
    </subcellularLocation>
</comment>
<reference evidence="5" key="1">
    <citation type="submission" date="2025-08" db="UniProtKB">
        <authorList>
            <consortium name="RefSeq"/>
        </authorList>
    </citation>
    <scope>IDENTIFICATION</scope>
    <source>
        <strain evidence="5">MV-25-SWS-2005</strain>
        <tissue evidence="5">Whole body</tissue>
    </source>
</reference>
<feature type="region of interest" description="Disordered" evidence="3">
    <location>
        <begin position="352"/>
        <end position="458"/>
    </location>
</feature>
<feature type="compositionally biased region" description="Polar residues" evidence="3">
    <location>
        <begin position="693"/>
        <end position="705"/>
    </location>
</feature>
<dbReference type="GO" id="GO:0004222">
    <property type="term" value="F:metalloendopeptidase activity"/>
    <property type="evidence" value="ECO:0007669"/>
    <property type="project" value="InterPro"/>
</dbReference>
<dbReference type="PANTHER" id="PTHR21220:SF0">
    <property type="entry name" value="DNA-DEPENDENT METALLOPROTEASE SPRTN"/>
    <property type="match status" value="1"/>
</dbReference>
<feature type="region of interest" description="Disordered" evidence="3">
    <location>
        <begin position="485"/>
        <end position="519"/>
    </location>
</feature>
<dbReference type="STRING" id="46245.Q29JG4"/>
<dbReference type="Proteomes" id="UP000001819">
    <property type="component" value="Chromosome X"/>
</dbReference>
<dbReference type="HOGENOM" id="CLU_019426_3_0_1"/>
<gene>
    <name evidence="5" type="primary">mh</name>
</gene>
<evidence type="ECO:0000313" key="4">
    <source>
        <dbReference type="Proteomes" id="UP000001819"/>
    </source>
</evidence>
<feature type="compositionally biased region" description="Polar residues" evidence="3">
    <location>
        <begin position="352"/>
        <end position="383"/>
    </location>
</feature>
<dbReference type="AlphaFoldDB" id="Q29JG4"/>
<dbReference type="OMA" id="AYKTHIW"/>
<dbReference type="eggNOG" id="KOG3931">
    <property type="taxonomic scope" value="Eukaryota"/>
</dbReference>
<dbReference type="InterPro" id="IPR006640">
    <property type="entry name" value="SprT-like_domain"/>
</dbReference>
<protein>
    <submittedName>
        <fullName evidence="5">Uncharacterized protein mh</fullName>
    </submittedName>
</protein>
<keyword evidence="4" id="KW-1185">Reference proteome</keyword>
<feature type="compositionally biased region" description="Polar residues" evidence="3">
    <location>
        <begin position="21"/>
        <end position="39"/>
    </location>
</feature>
<evidence type="ECO:0000256" key="2">
    <source>
        <dbReference type="ARBA" id="ARBA00023242"/>
    </source>
</evidence>
<dbReference type="InParanoid" id="Q29JG4"/>
<dbReference type="SMART" id="SM00731">
    <property type="entry name" value="SprT"/>
    <property type="match status" value="1"/>
</dbReference>
<dbReference type="Bgee" id="FBgn0081594">
    <property type="expression patterns" value="Expressed in female reproductive system and 3 other cell types or tissues"/>
</dbReference>